<evidence type="ECO:0000313" key="5">
    <source>
        <dbReference type="EMBL" id="OLF19580.1"/>
    </source>
</evidence>
<evidence type="ECO:0000313" key="6">
    <source>
        <dbReference type="Proteomes" id="UP000185596"/>
    </source>
</evidence>
<evidence type="ECO:0000256" key="2">
    <source>
        <dbReference type="ARBA" id="ARBA00023295"/>
    </source>
</evidence>
<keyword evidence="1 5" id="KW-0378">Hydrolase</keyword>
<accession>A0A1Q8CYZ8</accession>
<dbReference type="SUPFAM" id="SSF53590">
    <property type="entry name" value="Nucleoside hydrolase"/>
    <property type="match status" value="1"/>
</dbReference>
<dbReference type="STRING" id="1912961.BU204_01290"/>
<dbReference type="Pfam" id="PF01156">
    <property type="entry name" value="IU_nuc_hydro"/>
    <property type="match status" value="1"/>
</dbReference>
<gene>
    <name evidence="5" type="ORF">BU204_01290</name>
</gene>
<dbReference type="GO" id="GO:0008477">
    <property type="term" value="F:purine nucleosidase activity"/>
    <property type="evidence" value="ECO:0007669"/>
    <property type="project" value="TreeGrafter"/>
</dbReference>
<dbReference type="PANTHER" id="PTHR12304:SF4">
    <property type="entry name" value="URIDINE NUCLEOSIDASE"/>
    <property type="match status" value="1"/>
</dbReference>
<dbReference type="AlphaFoldDB" id="A0A1Q8CYZ8"/>
<dbReference type="Gene3D" id="3.90.245.10">
    <property type="entry name" value="Ribonucleoside hydrolase-like"/>
    <property type="match status" value="1"/>
</dbReference>
<organism evidence="5 6">
    <name type="scientific">Actinophytocola xanthii</name>
    <dbReference type="NCBI Taxonomy" id="1912961"/>
    <lineage>
        <taxon>Bacteria</taxon>
        <taxon>Bacillati</taxon>
        <taxon>Actinomycetota</taxon>
        <taxon>Actinomycetes</taxon>
        <taxon>Pseudonocardiales</taxon>
        <taxon>Pseudonocardiaceae</taxon>
    </lineage>
</organism>
<dbReference type="Proteomes" id="UP000185596">
    <property type="component" value="Unassembled WGS sequence"/>
</dbReference>
<dbReference type="RefSeq" id="WP_075123614.1">
    <property type="nucleotide sequence ID" value="NZ_MSIE01000001.1"/>
</dbReference>
<sequence length="317" mass="32992">MRIILDTDPGVDDALAIMYLAAQEDAEIIAVGSVHGNVPAPLGALNALRVFELVGLNPPVTVGAARPLAQPLQTAEFVHGEDGLGGHAGPAPAGTPAPGSAAEQIVRLARAHPGELTLLALGPLTNVALAVLLEPELPQLLRSVVVMGGAVTVPGNITPYADANFYHDPEAADLVLGAGFPDLTLVGLDATEQARVGTEWLTALARAEGPRANFASKLLDHYGQFYSAMFGEHSCTLHDPLAAAIMLDQKLAGYREMPLGVELTGTHTRGQVVSDLRLISSDAYIATNAGAGRVPVKVAETVDVPTFLDQMFKALQG</sequence>
<proteinExistence type="predicted"/>
<dbReference type="OrthoDB" id="9797882at2"/>
<feature type="compositionally biased region" description="Low complexity" evidence="3">
    <location>
        <begin position="89"/>
        <end position="99"/>
    </location>
</feature>
<keyword evidence="6" id="KW-1185">Reference proteome</keyword>
<evidence type="ECO:0000259" key="4">
    <source>
        <dbReference type="Pfam" id="PF01156"/>
    </source>
</evidence>
<dbReference type="CDD" id="cd02650">
    <property type="entry name" value="nuc_hydro_CaPnhB"/>
    <property type="match status" value="1"/>
</dbReference>
<comment type="caution">
    <text evidence="5">The sequence shown here is derived from an EMBL/GenBank/DDBJ whole genome shotgun (WGS) entry which is preliminary data.</text>
</comment>
<dbReference type="InterPro" id="IPR023186">
    <property type="entry name" value="IUNH"/>
</dbReference>
<dbReference type="EMBL" id="MSIE01000001">
    <property type="protein sequence ID" value="OLF19580.1"/>
    <property type="molecule type" value="Genomic_DNA"/>
</dbReference>
<feature type="domain" description="Inosine/uridine-preferring nucleoside hydrolase" evidence="4">
    <location>
        <begin position="3"/>
        <end position="308"/>
    </location>
</feature>
<dbReference type="InterPro" id="IPR036452">
    <property type="entry name" value="Ribo_hydro-like"/>
</dbReference>
<keyword evidence="2" id="KW-0326">Glycosidase</keyword>
<evidence type="ECO:0000256" key="3">
    <source>
        <dbReference type="SAM" id="MobiDB-lite"/>
    </source>
</evidence>
<evidence type="ECO:0000256" key="1">
    <source>
        <dbReference type="ARBA" id="ARBA00022801"/>
    </source>
</evidence>
<feature type="region of interest" description="Disordered" evidence="3">
    <location>
        <begin position="79"/>
        <end position="99"/>
    </location>
</feature>
<dbReference type="GO" id="GO:0005829">
    <property type="term" value="C:cytosol"/>
    <property type="evidence" value="ECO:0007669"/>
    <property type="project" value="TreeGrafter"/>
</dbReference>
<reference evidence="5 6" key="1">
    <citation type="submission" date="2016-12" db="EMBL/GenBank/DDBJ databases">
        <title>The draft genome sequence of Actinophytocola sp. 11-183.</title>
        <authorList>
            <person name="Wang W."/>
            <person name="Yuan L."/>
        </authorList>
    </citation>
    <scope>NUCLEOTIDE SEQUENCE [LARGE SCALE GENOMIC DNA]</scope>
    <source>
        <strain evidence="5 6">11-183</strain>
    </source>
</reference>
<protein>
    <submittedName>
        <fullName evidence="5">Nucleoside hydrolase</fullName>
    </submittedName>
</protein>
<dbReference type="PANTHER" id="PTHR12304">
    <property type="entry name" value="INOSINE-URIDINE PREFERRING NUCLEOSIDE HYDROLASE"/>
    <property type="match status" value="1"/>
</dbReference>
<dbReference type="InterPro" id="IPR001910">
    <property type="entry name" value="Inosine/uridine_hydrolase_dom"/>
</dbReference>
<name>A0A1Q8CYZ8_9PSEU</name>
<dbReference type="GO" id="GO:0006152">
    <property type="term" value="P:purine nucleoside catabolic process"/>
    <property type="evidence" value="ECO:0007669"/>
    <property type="project" value="TreeGrafter"/>
</dbReference>